<dbReference type="Proteomes" id="UP000198915">
    <property type="component" value="Unassembled WGS sequence"/>
</dbReference>
<dbReference type="STRING" id="1884381.SAMN05518846_112195"/>
<evidence type="ECO:0000313" key="1">
    <source>
        <dbReference type="EMBL" id="SFK39367.1"/>
    </source>
</evidence>
<protein>
    <submittedName>
        <fullName evidence="1">Uncharacterized protein</fullName>
    </submittedName>
</protein>
<name>A0A1I3Z5T2_9BACL</name>
<evidence type="ECO:0000313" key="2">
    <source>
        <dbReference type="Proteomes" id="UP000198915"/>
    </source>
</evidence>
<gene>
    <name evidence="1" type="ORF">SAMN05518846_112195</name>
</gene>
<organism evidence="1 2">
    <name type="scientific">Brevibacillus centrosporus</name>
    <dbReference type="NCBI Taxonomy" id="54910"/>
    <lineage>
        <taxon>Bacteria</taxon>
        <taxon>Bacillati</taxon>
        <taxon>Bacillota</taxon>
        <taxon>Bacilli</taxon>
        <taxon>Bacillales</taxon>
        <taxon>Paenibacillaceae</taxon>
        <taxon>Brevibacillus</taxon>
    </lineage>
</organism>
<proteinExistence type="predicted"/>
<dbReference type="EMBL" id="FORT01000012">
    <property type="protein sequence ID" value="SFK39367.1"/>
    <property type="molecule type" value="Genomic_DNA"/>
</dbReference>
<sequence>MYVLFFHHTSSIRRDTQSFIDHILAGNQGLTTGENVFRTLGYDMIVRKRKVSRNGAGELWKTY</sequence>
<keyword evidence="2" id="KW-1185">Reference proteome</keyword>
<reference evidence="2" key="1">
    <citation type="submission" date="2016-10" db="EMBL/GenBank/DDBJ databases">
        <authorList>
            <person name="Varghese N."/>
            <person name="Submissions S."/>
        </authorList>
    </citation>
    <scope>NUCLEOTIDE SEQUENCE [LARGE SCALE GENOMIC DNA]</scope>
    <source>
        <strain evidence="2">OK042</strain>
    </source>
</reference>
<accession>A0A1I3Z5T2</accession>
<dbReference type="AlphaFoldDB" id="A0A1I3Z5T2"/>